<dbReference type="Pfam" id="PF04859">
    <property type="entry name" value="DUF641"/>
    <property type="match status" value="1"/>
</dbReference>
<protein>
    <recommendedName>
        <fullName evidence="6">DUF641 domain-containing protein</fullName>
    </recommendedName>
</protein>
<dbReference type="GO" id="GO:0009639">
    <property type="term" value="P:response to red or far red light"/>
    <property type="evidence" value="ECO:0007669"/>
    <property type="project" value="InterPro"/>
</dbReference>
<accession>A0AA35ZZ43</accession>
<name>A0AA35ZZ43_LACSI</name>
<sequence length="523" mass="59012">MFETSKTISNGGVQVKEIDDFRERRSTQPHSPFLFKYADGNTSANRVCNSQDLSAKQCKLGSISDENMVTNNNPLVDLLILTAIAKVLNGNSDCRGEGGGLEARCTAGGRILTYQGGSLYFCIVLSPHQEFSNAVKELVDGIGKTDSDDAKVFPDLVEVCSKSSWSGHEEISKLFDIMSELKLAYVQLQEAHIPYDPDKIKAADELVFSNLDGLCKVRRSFKEKQFQKSNSLSACLTVLQAEKKIQEKSLERLKSQAKKKDLEISYLKGQLCDLDAKNKVIMEEINLRKREAINRLNFSSIDNVVTEVSKSIHDFAKPLIALMKASGWDLDEAANSIQDSVLYTVRSHKKYAFEAYISRRMFYGFSLKSHNLDDVLKFNDPVDVLIDDPNGNFAEFCRTKYMLIVHPMIEASFFGNLDQRNFVSSGRHPITPFYQLFVKMARWVWLLKGIAASEPESEMFIVNRGSKFCDDYMESIEGWKDDIGSVEGQFGNYKVELMIMPGFRIGDRLIKSRVYLSELSNTC</sequence>
<feature type="coiled-coil region" evidence="1">
    <location>
        <begin position="236"/>
        <end position="263"/>
    </location>
</feature>
<evidence type="ECO:0000256" key="1">
    <source>
        <dbReference type="SAM" id="Coils"/>
    </source>
</evidence>
<dbReference type="PANTHER" id="PTHR31161">
    <property type="entry name" value="PROTEIN GRAVITROPIC IN THE LIGHT 1"/>
    <property type="match status" value="1"/>
</dbReference>
<evidence type="ECO:0000313" key="5">
    <source>
        <dbReference type="Proteomes" id="UP001177003"/>
    </source>
</evidence>
<dbReference type="EMBL" id="OX465085">
    <property type="protein sequence ID" value="CAI9300979.1"/>
    <property type="molecule type" value="Genomic_DNA"/>
</dbReference>
<dbReference type="InterPro" id="IPR040225">
    <property type="entry name" value="GIL1-like"/>
</dbReference>
<evidence type="ECO:0008006" key="6">
    <source>
        <dbReference type="Google" id="ProtNLM"/>
    </source>
</evidence>
<evidence type="ECO:0000259" key="2">
    <source>
        <dbReference type="Pfam" id="PF04859"/>
    </source>
</evidence>
<organism evidence="4 5">
    <name type="scientific">Lactuca saligna</name>
    <name type="common">Willowleaf lettuce</name>
    <dbReference type="NCBI Taxonomy" id="75948"/>
    <lineage>
        <taxon>Eukaryota</taxon>
        <taxon>Viridiplantae</taxon>
        <taxon>Streptophyta</taxon>
        <taxon>Embryophyta</taxon>
        <taxon>Tracheophyta</taxon>
        <taxon>Spermatophyta</taxon>
        <taxon>Magnoliopsida</taxon>
        <taxon>eudicotyledons</taxon>
        <taxon>Gunneridae</taxon>
        <taxon>Pentapetalae</taxon>
        <taxon>asterids</taxon>
        <taxon>campanulids</taxon>
        <taxon>Asterales</taxon>
        <taxon>Asteraceae</taxon>
        <taxon>Cichorioideae</taxon>
        <taxon>Cichorieae</taxon>
        <taxon>Lactucinae</taxon>
        <taxon>Lactuca</taxon>
    </lineage>
</organism>
<dbReference type="AlphaFoldDB" id="A0AA35ZZ43"/>
<gene>
    <name evidence="4" type="ORF">LSALG_LOCUS39570</name>
</gene>
<dbReference type="InterPro" id="IPR006943">
    <property type="entry name" value="DUF641_pln"/>
</dbReference>
<keyword evidence="1" id="KW-0175">Coiled coil</keyword>
<dbReference type="GO" id="GO:0009959">
    <property type="term" value="P:negative gravitropism"/>
    <property type="evidence" value="ECO:0007669"/>
    <property type="project" value="InterPro"/>
</dbReference>
<feature type="domain" description="GIL1/IRKI C-terminal" evidence="3">
    <location>
        <begin position="459"/>
        <end position="515"/>
    </location>
</feature>
<feature type="domain" description="DUF641" evidence="2">
    <location>
        <begin position="168"/>
        <end position="280"/>
    </location>
</feature>
<keyword evidence="5" id="KW-1185">Reference proteome</keyword>
<dbReference type="Pfam" id="PF24994">
    <property type="entry name" value="GIL1_IRKI_C"/>
    <property type="match status" value="1"/>
</dbReference>
<evidence type="ECO:0000259" key="3">
    <source>
        <dbReference type="Pfam" id="PF24994"/>
    </source>
</evidence>
<proteinExistence type="predicted"/>
<evidence type="ECO:0000313" key="4">
    <source>
        <dbReference type="EMBL" id="CAI9300979.1"/>
    </source>
</evidence>
<dbReference type="InterPro" id="IPR056813">
    <property type="entry name" value="GIL1_IRKI_C"/>
</dbReference>
<reference evidence="4" key="1">
    <citation type="submission" date="2023-04" db="EMBL/GenBank/DDBJ databases">
        <authorList>
            <person name="Vijverberg K."/>
            <person name="Xiong W."/>
            <person name="Schranz E."/>
        </authorList>
    </citation>
    <scope>NUCLEOTIDE SEQUENCE</scope>
</reference>
<dbReference type="Proteomes" id="UP001177003">
    <property type="component" value="Chromosome 9"/>
</dbReference>